<dbReference type="OrthoDB" id="2615105at2759"/>
<keyword evidence="1 3" id="KW-0853">WD repeat</keyword>
<dbReference type="PROSITE" id="PS00678">
    <property type="entry name" value="WD_REPEATS_1"/>
    <property type="match status" value="1"/>
</dbReference>
<name>A0A197KEB8_9FUNG</name>
<proteinExistence type="predicted"/>
<dbReference type="PANTHER" id="PTHR19879">
    <property type="entry name" value="TRANSCRIPTION INITIATION FACTOR TFIID"/>
    <property type="match status" value="1"/>
</dbReference>
<dbReference type="PROSITE" id="PS50294">
    <property type="entry name" value="WD_REPEATS_REGION"/>
    <property type="match status" value="1"/>
</dbReference>
<dbReference type="SUPFAM" id="SSF50978">
    <property type="entry name" value="WD40 repeat-like"/>
    <property type="match status" value="1"/>
</dbReference>
<dbReference type="InterPro" id="IPR019775">
    <property type="entry name" value="WD40_repeat_CS"/>
</dbReference>
<evidence type="ECO:0000256" key="2">
    <source>
        <dbReference type="ARBA" id="ARBA00022737"/>
    </source>
</evidence>
<evidence type="ECO:0000256" key="3">
    <source>
        <dbReference type="PROSITE-ProRule" id="PRU00221"/>
    </source>
</evidence>
<dbReference type="EMBL" id="KV442015">
    <property type="protein sequence ID" value="OAQ35026.1"/>
    <property type="molecule type" value="Genomic_DNA"/>
</dbReference>
<dbReference type="InterPro" id="IPR015943">
    <property type="entry name" value="WD40/YVTN_repeat-like_dom_sf"/>
</dbReference>
<organism evidence="4 5">
    <name type="scientific">Linnemannia elongata AG-77</name>
    <dbReference type="NCBI Taxonomy" id="1314771"/>
    <lineage>
        <taxon>Eukaryota</taxon>
        <taxon>Fungi</taxon>
        <taxon>Fungi incertae sedis</taxon>
        <taxon>Mucoromycota</taxon>
        <taxon>Mortierellomycotina</taxon>
        <taxon>Mortierellomycetes</taxon>
        <taxon>Mortierellales</taxon>
        <taxon>Mortierellaceae</taxon>
        <taxon>Linnemannia</taxon>
    </lineage>
</organism>
<dbReference type="Pfam" id="PF00400">
    <property type="entry name" value="WD40"/>
    <property type="match status" value="1"/>
</dbReference>
<keyword evidence="5" id="KW-1185">Reference proteome</keyword>
<dbReference type="AlphaFoldDB" id="A0A197KEB8"/>
<evidence type="ECO:0000313" key="4">
    <source>
        <dbReference type="EMBL" id="OAQ35026.1"/>
    </source>
</evidence>
<dbReference type="Gene3D" id="2.130.10.10">
    <property type="entry name" value="YVTN repeat-like/Quinoprotein amine dehydrogenase"/>
    <property type="match status" value="1"/>
</dbReference>
<gene>
    <name evidence="4" type="ORF">K457DRAFT_13598</name>
</gene>
<dbReference type="InterPro" id="IPR036322">
    <property type="entry name" value="WD40_repeat_dom_sf"/>
</dbReference>
<accession>A0A197KEB8</accession>
<dbReference type="PROSITE" id="PS50082">
    <property type="entry name" value="WD_REPEATS_2"/>
    <property type="match status" value="1"/>
</dbReference>
<dbReference type="SMART" id="SM00320">
    <property type="entry name" value="WD40"/>
    <property type="match status" value="1"/>
</dbReference>
<dbReference type="Proteomes" id="UP000078512">
    <property type="component" value="Unassembled WGS sequence"/>
</dbReference>
<protein>
    <submittedName>
        <fullName evidence="4">Uncharacterized protein</fullName>
    </submittedName>
</protein>
<evidence type="ECO:0000256" key="1">
    <source>
        <dbReference type="ARBA" id="ARBA00022574"/>
    </source>
</evidence>
<sequence>MRLTRILQQYINITDLIKQYEDDATVRLWDTRSGVAGRVLTGHTGPVESIAFSPDGCWTASVCSDGKIQLWEVDAGVLKAEKMIAGPGELQICVLILWPLGSNNSQYQCSALEVAIPESGSGGVTTAGSGYCVNH</sequence>
<evidence type="ECO:0000313" key="5">
    <source>
        <dbReference type="Proteomes" id="UP000078512"/>
    </source>
</evidence>
<reference evidence="4 5" key="1">
    <citation type="submission" date="2016-05" db="EMBL/GenBank/DDBJ databases">
        <title>Genome sequencing reveals origins of a unique bacterial endosymbiosis in the earliest lineages of terrestrial Fungi.</title>
        <authorList>
            <consortium name="DOE Joint Genome Institute"/>
            <person name="Uehling J."/>
            <person name="Gryganskyi A."/>
            <person name="Hameed K."/>
            <person name="Tschaplinski T."/>
            <person name="Misztal P."/>
            <person name="Wu S."/>
            <person name="Desiro A."/>
            <person name="Vande Pol N."/>
            <person name="Du Z.-Y."/>
            <person name="Zienkiewicz A."/>
            <person name="Zienkiewicz K."/>
            <person name="Morin E."/>
            <person name="Tisserant E."/>
            <person name="Splivallo R."/>
            <person name="Hainaut M."/>
            <person name="Henrissat B."/>
            <person name="Ohm R."/>
            <person name="Kuo A."/>
            <person name="Yan J."/>
            <person name="Lipzen A."/>
            <person name="Nolan M."/>
            <person name="Labutti K."/>
            <person name="Barry K."/>
            <person name="Goldstein A."/>
            <person name="Labbe J."/>
            <person name="Schadt C."/>
            <person name="Tuskan G."/>
            <person name="Grigoriev I."/>
            <person name="Martin F."/>
            <person name="Vilgalys R."/>
            <person name="Bonito G."/>
        </authorList>
    </citation>
    <scope>NUCLEOTIDE SEQUENCE [LARGE SCALE GENOMIC DNA]</scope>
    <source>
        <strain evidence="4 5">AG-77</strain>
    </source>
</reference>
<dbReference type="PANTHER" id="PTHR19879:SF9">
    <property type="entry name" value="TRANSCRIPTION INITIATION FACTOR TFIID SUBUNIT 5"/>
    <property type="match status" value="1"/>
</dbReference>
<feature type="repeat" description="WD" evidence="3">
    <location>
        <begin position="40"/>
        <end position="81"/>
    </location>
</feature>
<dbReference type="STRING" id="1314771.A0A197KEB8"/>
<keyword evidence="2" id="KW-0677">Repeat</keyword>
<dbReference type="InterPro" id="IPR001680">
    <property type="entry name" value="WD40_rpt"/>
</dbReference>